<dbReference type="InterPro" id="IPR018511">
    <property type="entry name" value="Hemolysin-typ_Ca-bd_CS"/>
</dbReference>
<evidence type="ECO:0000256" key="6">
    <source>
        <dbReference type="ARBA" id="ARBA00022837"/>
    </source>
</evidence>
<feature type="region of interest" description="Disordered" evidence="9">
    <location>
        <begin position="931"/>
        <end position="957"/>
    </location>
</feature>
<dbReference type="Pfam" id="PF00353">
    <property type="entry name" value="HemolysinCabind"/>
    <property type="match status" value="14"/>
</dbReference>
<feature type="region of interest" description="Disordered" evidence="9">
    <location>
        <begin position="722"/>
        <end position="743"/>
    </location>
</feature>
<evidence type="ECO:0000313" key="10">
    <source>
        <dbReference type="EMBL" id="EJZ57010.1"/>
    </source>
</evidence>
<keyword evidence="4" id="KW-0800">Toxin</keyword>
<dbReference type="PANTHER" id="PTHR38340">
    <property type="entry name" value="S-LAYER PROTEIN"/>
    <property type="match status" value="1"/>
</dbReference>
<feature type="region of interest" description="Disordered" evidence="9">
    <location>
        <begin position="882"/>
        <end position="908"/>
    </location>
</feature>
<keyword evidence="3" id="KW-0964">Secreted</keyword>
<evidence type="ECO:0000256" key="9">
    <source>
        <dbReference type="SAM" id="MobiDB-lite"/>
    </source>
</evidence>
<evidence type="ECO:0000256" key="1">
    <source>
        <dbReference type="ARBA" id="ARBA00004370"/>
    </source>
</evidence>
<dbReference type="InterPro" id="IPR050557">
    <property type="entry name" value="RTX_toxin/Mannuronan_C5-epim"/>
</dbReference>
<dbReference type="InterPro" id="IPR011049">
    <property type="entry name" value="Serralysin-like_metalloprot_C"/>
</dbReference>
<evidence type="ECO:0000256" key="3">
    <source>
        <dbReference type="ARBA" id="ARBA00022525"/>
    </source>
</evidence>
<keyword evidence="6" id="KW-0106">Calcium</keyword>
<dbReference type="PANTHER" id="PTHR38340:SF1">
    <property type="entry name" value="S-LAYER PROTEIN"/>
    <property type="match status" value="1"/>
</dbReference>
<keyword evidence="8" id="KW-0472">Membrane</keyword>
<evidence type="ECO:0000313" key="11">
    <source>
        <dbReference type="Proteomes" id="UP000006045"/>
    </source>
</evidence>
<evidence type="ECO:0000256" key="2">
    <source>
        <dbReference type="ARBA" id="ARBA00004613"/>
    </source>
</evidence>
<evidence type="ECO:0000256" key="4">
    <source>
        <dbReference type="ARBA" id="ARBA00022656"/>
    </source>
</evidence>
<gene>
    <name evidence="10" type="ORF">I1A_001324</name>
</gene>
<keyword evidence="7" id="KW-0843">Virulence</keyword>
<evidence type="ECO:0000256" key="5">
    <source>
        <dbReference type="ARBA" id="ARBA00022737"/>
    </source>
</evidence>
<dbReference type="GO" id="GO:0005509">
    <property type="term" value="F:calcium ion binding"/>
    <property type="evidence" value="ECO:0007669"/>
    <property type="project" value="InterPro"/>
</dbReference>
<sequence>MQASSNQVAVNFMNILLYGSVKGDLAPWRVPSISQIAGIDASAIGEVLFLDDLGKDDTATSRNAGWSGTIGFSLLGGKPPYETWRLISAGDPGSEIKGNHELAKVNRLDDFKNILFAIDSYSVGLRAAVNNFGVNVLESVFSVVPEQIKIAMASGNTNPLIQYVVKGTPVSPIVDLILRYGVNVFFDMFKRTYDGDSNAAPTTEETFASNVYAFFSAFTPIQSQSIVTKTISEYGSATAWAKLAAQDTPVGLALRNSLKQLSEIVIEKDDGFPGRGLELYDPATGEGFITEQWIFDRAEMLARLISRTHGSFGENTLQKFSYSDIGSGKQAPMTTGVSNPLVMFGDDGGRSFGGAINADHLYGGEGNDSISGLAGNDVIEGARGNDSLSGGDGNDALYGMAGDDVLIGGKGNDSLTGGEGNDRYAFYSGDGIDEIFDANADGQLLINDRPIPALKRSALLSNTWFSQDRSITLTLIEELTENTLNIRYGQSDLIVIKHYRPGMLGVQLPDFDGHTFSTPDLVIQGDWRAADTDPSVPGDQLSYDDLGNVVLLPNVKQRNKADALYGSPKDDILLGLGGSDRLFGQAGNDQLFGDKQSTLEKALADGVAKGKVGRGDWLDGGQGDDLLVGTASGDVLLGGNGRDTLAGGAGDDFLHGDDTTGVLEQNWKYKRHEVVLAQGVISLRTTFDKSSVKDALEGGNDVLYGQGGRDVLCGGWGEDVLDGGTEDDQLSGDGGDDTLTGGSGNDTLFGDNLDWGGGLQSGHHGNDLLEGGSGNDALAGNGGSDVLYGGPGNDALKGDDDVLDGVAGDASHFFGRDFLDGGAGDDTLWGGGADDLLFGGAGNDELVGDYYDHPIRHHGDDFLDGGMGDDTLQGLGGSDTLIGGPGADALDGDQPNLQSGGTNDDLVRGGAGNDTLWGGLGADTLYGGADDDLMSGDYEQTPESEQGADYLDGGSGNDTLLGGGGNDTLFGGEGVDYLRGDSGNNVFDGGAGNDYLEAGDGDDIYYFGAGDGLDVVVDAGGNNVMKFGAGFFADNLKIEIIDIEIGLVLRLANGVGDAVLIKNHETWRDSTFSFSDGVVLSYQDVIKKTLAPVVVIEPPVMEVVDKADIEETEDTSEYSGIASVPVESAIDVSSEGNEAELGNGIEGVEKFLGEIQGRRSKNRQATGFTLNDQGVWVRNHIFTTDTGFITYSDLIDESIENGSLSDTPQWMNAPSGRAVYSDRQTSSASHSYFKNTKVEGAANPSNHKPQYYRSGSGSGFSFKTGDVLVEDRNKSGTIEGWYIYPAASFNSGETVRKEFRRDVKTETIKHKTVQGDAGGGRVNLEVGNTFHGGKGDDLIVAYALTPLDYGSVNDRLPGAILSAGAGNDTLLGSEGADYLISGSGIDWLYGENGADTYTVQAHAGATTIIADVLSPVFQRPEVGVTGWKDEYGLIDQDVVILPDGARLEELQLSWGAVLIETVNIELAPNPSRDNYRHPPRAKMLYSTLDIKWGTQQVRIVLPNAGDLQGSGIEVIRFADGTSASLKTLLESSQLGPAPDTYHNAVVIDNATPAQSIRDAQTLPLVGGHGNDLLTGSSGEDVLLGGPGNDTLSGGAGDDVYKYDGLGRDVIDNSGGGIDGIDFSDVDLNIGQLKFHREGDDLVIVVNYGVSPKMRVSNHFSAGESAIGYIRVRGEGKATQDYTATEIAERLHPLPPLRDVEDILIKNNEESSIAIAEIVKFYELNF</sequence>
<dbReference type="SUPFAM" id="SSF51120">
    <property type="entry name" value="beta-Roll"/>
    <property type="match status" value="9"/>
</dbReference>
<dbReference type="PROSITE" id="PS00330">
    <property type="entry name" value="HEMOLYSIN_CALCIUM"/>
    <property type="match status" value="9"/>
</dbReference>
<dbReference type="GO" id="GO:0090729">
    <property type="term" value="F:toxin activity"/>
    <property type="evidence" value="ECO:0007669"/>
    <property type="project" value="UniProtKB-KW"/>
</dbReference>
<comment type="subcellular location">
    <subcellularLocation>
        <location evidence="1">Membrane</location>
    </subcellularLocation>
    <subcellularLocation>
        <location evidence="2">Secreted</location>
    </subcellularLocation>
</comment>
<evidence type="ECO:0000256" key="7">
    <source>
        <dbReference type="ARBA" id="ARBA00023026"/>
    </source>
</evidence>
<dbReference type="PRINTS" id="PR00313">
    <property type="entry name" value="CABNDNGRPT"/>
</dbReference>
<dbReference type="GO" id="GO:0005576">
    <property type="term" value="C:extracellular region"/>
    <property type="evidence" value="ECO:0007669"/>
    <property type="project" value="UniProtKB-SubCell"/>
</dbReference>
<organism evidence="10 11">
    <name type="scientific">Pseudomonas fluorescens R124</name>
    <dbReference type="NCBI Taxonomy" id="743713"/>
    <lineage>
        <taxon>Bacteria</taxon>
        <taxon>Pseudomonadati</taxon>
        <taxon>Pseudomonadota</taxon>
        <taxon>Gammaproteobacteria</taxon>
        <taxon>Pseudomonadales</taxon>
        <taxon>Pseudomonadaceae</taxon>
        <taxon>Pseudomonas</taxon>
    </lineage>
</organism>
<keyword evidence="5" id="KW-0677">Repeat</keyword>
<name>A0A7U9GSR3_PSEFL</name>
<feature type="compositionally biased region" description="Acidic residues" evidence="9">
    <location>
        <begin position="722"/>
        <end position="736"/>
    </location>
</feature>
<reference evidence="10 11" key="1">
    <citation type="submission" date="2012-08" db="EMBL/GenBank/DDBJ databases">
        <title>The genome of cave-isolated P. fluorescens strain R124 demonstrates phenotypic adaptation to the mineral environment.</title>
        <authorList>
            <person name="Barton M.D."/>
            <person name="Petronio M."/>
            <person name="Giarrizzo J.G."/>
            <person name="Bowling B.V."/>
            <person name="Barton H.A."/>
        </authorList>
    </citation>
    <scope>NUCLEOTIDE SEQUENCE [LARGE SCALE GENOMIC DNA]</scope>
    <source>
        <strain evidence="10 11">R124</strain>
    </source>
</reference>
<dbReference type="Proteomes" id="UP000006045">
    <property type="component" value="Chromosome"/>
</dbReference>
<accession>A0A7U9GSR3</accession>
<dbReference type="InterPro" id="IPR003995">
    <property type="entry name" value="RTX_toxin_determinant-A"/>
</dbReference>
<dbReference type="EMBL" id="CM001561">
    <property type="protein sequence ID" value="EJZ57010.1"/>
    <property type="molecule type" value="Genomic_DNA"/>
</dbReference>
<dbReference type="Gene3D" id="2.150.10.10">
    <property type="entry name" value="Serralysin-like metalloprotease, C-terminal"/>
    <property type="match status" value="10"/>
</dbReference>
<dbReference type="InterPro" id="IPR001343">
    <property type="entry name" value="Hemolysn_Ca-bd"/>
</dbReference>
<evidence type="ECO:0000256" key="8">
    <source>
        <dbReference type="ARBA" id="ARBA00023136"/>
    </source>
</evidence>
<protein>
    <submittedName>
        <fullName evidence="10">RTX toxin and related Ca2+-binding protein</fullName>
    </submittedName>
</protein>
<dbReference type="GO" id="GO:0016020">
    <property type="term" value="C:membrane"/>
    <property type="evidence" value="ECO:0007669"/>
    <property type="project" value="UniProtKB-SubCell"/>
</dbReference>
<dbReference type="PRINTS" id="PR01488">
    <property type="entry name" value="RTXTOXINA"/>
</dbReference>
<proteinExistence type="predicted"/>